<keyword evidence="7" id="KW-1185">Reference proteome</keyword>
<gene>
    <name evidence="6" type="ORF">TSOC_007858</name>
</gene>
<dbReference type="Gene3D" id="2.20.25.10">
    <property type="match status" value="1"/>
</dbReference>
<dbReference type="CDD" id="cd13749">
    <property type="entry name" value="Zn-ribbon_TFIIS"/>
    <property type="match status" value="1"/>
</dbReference>
<keyword evidence="1" id="KW-0479">Metal-binding</keyword>
<dbReference type="GO" id="GO:0003676">
    <property type="term" value="F:nucleic acid binding"/>
    <property type="evidence" value="ECO:0007669"/>
    <property type="project" value="InterPro"/>
</dbReference>
<evidence type="ECO:0000256" key="3">
    <source>
        <dbReference type="ARBA" id="ARBA00022833"/>
    </source>
</evidence>
<dbReference type="SUPFAM" id="SSF57783">
    <property type="entry name" value="Zinc beta-ribbon"/>
    <property type="match status" value="1"/>
</dbReference>
<protein>
    <submittedName>
        <fullName evidence="6">Transcription elongation factor S-II</fullName>
    </submittedName>
</protein>
<accession>A0A2J8A005</accession>
<dbReference type="PANTHER" id="PTHR11239:SF12">
    <property type="entry name" value="DNA-DIRECTED RNA POLYMERASE III SUBUNIT RPC10"/>
    <property type="match status" value="1"/>
</dbReference>
<dbReference type="GO" id="GO:0006386">
    <property type="term" value="P:termination of RNA polymerase III transcription"/>
    <property type="evidence" value="ECO:0007669"/>
    <property type="project" value="TreeGrafter"/>
</dbReference>
<dbReference type="GO" id="GO:0008270">
    <property type="term" value="F:zinc ion binding"/>
    <property type="evidence" value="ECO:0007669"/>
    <property type="project" value="UniProtKB-KW"/>
</dbReference>
<dbReference type="InterPro" id="IPR001222">
    <property type="entry name" value="Znf_TFIIS"/>
</dbReference>
<dbReference type="PANTHER" id="PTHR11239">
    <property type="entry name" value="DNA-DIRECTED RNA POLYMERASE"/>
    <property type="match status" value="1"/>
</dbReference>
<dbReference type="EMBL" id="PGGS01000276">
    <property type="protein sequence ID" value="PNH05852.1"/>
    <property type="molecule type" value="Genomic_DNA"/>
</dbReference>
<dbReference type="PROSITE" id="PS51133">
    <property type="entry name" value="ZF_TFIIS_2"/>
    <property type="match status" value="1"/>
</dbReference>
<dbReference type="InterPro" id="IPR012164">
    <property type="entry name" value="Rpa12/Rpb9/Rpc10/TFS"/>
</dbReference>
<dbReference type="SMART" id="SM00440">
    <property type="entry name" value="ZnF_C2C2"/>
    <property type="match status" value="1"/>
</dbReference>
<dbReference type="GO" id="GO:0003746">
    <property type="term" value="F:translation elongation factor activity"/>
    <property type="evidence" value="ECO:0007669"/>
    <property type="project" value="UniProtKB-KW"/>
</dbReference>
<evidence type="ECO:0000259" key="5">
    <source>
        <dbReference type="PROSITE" id="PS51133"/>
    </source>
</evidence>
<dbReference type="Proteomes" id="UP000236333">
    <property type="component" value="Unassembled WGS sequence"/>
</dbReference>
<dbReference type="AlphaFoldDB" id="A0A2J8A005"/>
<name>A0A2J8A005_9CHLO</name>
<sequence length="179" mass="20437">MSMSMSTSEGSLRERAVQLVKDTTGLDDSHAKDLEVGIFNWAIQQADAFRIPKAWTNAKFTDIYCAKTCAMLNNLDPASYVGNTELIGRVLADEVKPHELPFMKPQEIFPERWREVVELKVQKDEYATTVKPVAMTDQYRCKRCKKRECVYQELQLRSADEPATIIITCISCSHTWRVG</sequence>
<dbReference type="OrthoDB" id="44867at2759"/>
<evidence type="ECO:0000313" key="6">
    <source>
        <dbReference type="EMBL" id="PNH05852.1"/>
    </source>
</evidence>
<evidence type="ECO:0000256" key="2">
    <source>
        <dbReference type="ARBA" id="ARBA00022771"/>
    </source>
</evidence>
<feature type="domain" description="TFIIS-type" evidence="5">
    <location>
        <begin position="137"/>
        <end position="177"/>
    </location>
</feature>
<keyword evidence="3" id="KW-0862">Zinc</keyword>
<reference evidence="6 7" key="1">
    <citation type="journal article" date="2017" name="Mol. Biol. Evol.">
        <title>The 4-celled Tetrabaena socialis nuclear genome reveals the essential components for genetic control of cell number at the origin of multicellularity in the volvocine lineage.</title>
        <authorList>
            <person name="Featherston J."/>
            <person name="Arakaki Y."/>
            <person name="Hanschen E.R."/>
            <person name="Ferris P.J."/>
            <person name="Michod R.E."/>
            <person name="Olson B.J.S.C."/>
            <person name="Nozaki H."/>
            <person name="Durand P.M."/>
        </authorList>
    </citation>
    <scope>NUCLEOTIDE SEQUENCE [LARGE SCALE GENOMIC DNA]</scope>
    <source>
        <strain evidence="6 7">NIES-571</strain>
    </source>
</reference>
<proteinExistence type="predicted"/>
<keyword evidence="2 4" id="KW-0863">Zinc-finger</keyword>
<evidence type="ECO:0000256" key="1">
    <source>
        <dbReference type="ARBA" id="ARBA00022723"/>
    </source>
</evidence>
<dbReference type="GO" id="GO:0003899">
    <property type="term" value="F:DNA-directed RNA polymerase activity"/>
    <property type="evidence" value="ECO:0007669"/>
    <property type="project" value="InterPro"/>
</dbReference>
<dbReference type="GO" id="GO:0005666">
    <property type="term" value="C:RNA polymerase III complex"/>
    <property type="evidence" value="ECO:0007669"/>
    <property type="project" value="TreeGrafter"/>
</dbReference>
<evidence type="ECO:0000313" key="7">
    <source>
        <dbReference type="Proteomes" id="UP000236333"/>
    </source>
</evidence>
<keyword evidence="6" id="KW-0648">Protein biosynthesis</keyword>
<evidence type="ECO:0000256" key="4">
    <source>
        <dbReference type="PROSITE-ProRule" id="PRU00472"/>
    </source>
</evidence>
<organism evidence="6 7">
    <name type="scientific">Tetrabaena socialis</name>
    <dbReference type="NCBI Taxonomy" id="47790"/>
    <lineage>
        <taxon>Eukaryota</taxon>
        <taxon>Viridiplantae</taxon>
        <taxon>Chlorophyta</taxon>
        <taxon>core chlorophytes</taxon>
        <taxon>Chlorophyceae</taxon>
        <taxon>CS clade</taxon>
        <taxon>Chlamydomonadales</taxon>
        <taxon>Tetrabaenaceae</taxon>
        <taxon>Tetrabaena</taxon>
    </lineage>
</organism>
<keyword evidence="6" id="KW-0251">Elongation factor</keyword>
<comment type="caution">
    <text evidence="6">The sequence shown here is derived from an EMBL/GenBank/DDBJ whole genome shotgun (WGS) entry which is preliminary data.</text>
</comment>
<dbReference type="PROSITE" id="PS00466">
    <property type="entry name" value="ZF_TFIIS_1"/>
    <property type="match status" value="1"/>
</dbReference>
<dbReference type="Pfam" id="PF01096">
    <property type="entry name" value="Zn_ribbon_TFIIS"/>
    <property type="match status" value="1"/>
</dbReference>